<accession>A0A2N1PNZ4</accession>
<feature type="compositionally biased region" description="Basic and acidic residues" evidence="1">
    <location>
        <begin position="1"/>
        <end position="11"/>
    </location>
</feature>
<dbReference type="AlphaFoldDB" id="A0A2N1PNZ4"/>
<organism evidence="2 3">
    <name type="scientific">Candidatus Wallbacteria bacterium HGW-Wallbacteria-1</name>
    <dbReference type="NCBI Taxonomy" id="2013854"/>
    <lineage>
        <taxon>Bacteria</taxon>
        <taxon>Candidatus Walliibacteriota</taxon>
    </lineage>
</organism>
<dbReference type="Proteomes" id="UP000233256">
    <property type="component" value="Unassembled WGS sequence"/>
</dbReference>
<gene>
    <name evidence="2" type="ORF">CVV64_11075</name>
</gene>
<evidence type="ECO:0000313" key="3">
    <source>
        <dbReference type="Proteomes" id="UP000233256"/>
    </source>
</evidence>
<reference evidence="2 3" key="1">
    <citation type="journal article" date="2017" name="ISME J.">
        <title>Potential for microbial H2 and metal transformations associated with novel bacteria and archaea in deep terrestrial subsurface sediments.</title>
        <authorList>
            <person name="Hernsdorf A.W."/>
            <person name="Amano Y."/>
            <person name="Miyakawa K."/>
            <person name="Ise K."/>
            <person name="Suzuki Y."/>
            <person name="Anantharaman K."/>
            <person name="Probst A."/>
            <person name="Burstein D."/>
            <person name="Thomas B.C."/>
            <person name="Banfield J.F."/>
        </authorList>
    </citation>
    <scope>NUCLEOTIDE SEQUENCE [LARGE SCALE GENOMIC DNA]</scope>
    <source>
        <strain evidence="2">HGW-Wallbacteria-1</strain>
    </source>
</reference>
<dbReference type="SUPFAM" id="SSF56059">
    <property type="entry name" value="Glutathione synthetase ATP-binding domain-like"/>
    <property type="match status" value="1"/>
</dbReference>
<feature type="compositionally biased region" description="Low complexity" evidence="1">
    <location>
        <begin position="12"/>
        <end position="30"/>
    </location>
</feature>
<comment type="caution">
    <text evidence="2">The sequence shown here is derived from an EMBL/GenBank/DDBJ whole genome shotgun (WGS) entry which is preliminary data.</text>
</comment>
<proteinExistence type="predicted"/>
<sequence length="516" mass="61440">MPARKTTDKAQSKTTVKKSAAPTKASARTTKSTKEETAVTNNIIVKKIKIMASYDWNMRHAMAEFNRFYDKTFTWKRKKYKLELGRVVAKPTICGDDLSKEADFIVDRTTHWNAFYKMWAQQALNSNVQSANHPNTFENHDKHHTYDLMARAIHPKDVFPKTVLLPQYAPYTAEQEQQEMWEYYQSLIIKHTKFGWDPHRKVTDWDKVNESYERSMQFKAKNALMRDQFYTKGNYLKDVMDNIFDGKFPIWLKKAFGGGGSDVFRIKNIEELYEKYDQTGGRPFHLQESVENFDTFIRCMAIGPQILPMRYQPDEPLHAHYSPEKLQVDKEIFDRLRGYVMLINAYHRWTYNSFECLLKDNRIHPIDFANACPDSNFTSLHSHFPWLIKALTRWFAFCAITERDMRVDMEQRKYLEVLNDPKISQEKKFDHHYKLSQEYFGIDEFKEFCDKNFDDIDDAIISFYDQYENQILETAIKFSDFPEAEHEKFYNYYKNLMDQNYRQDPKAYLTSVIYTK</sequence>
<protein>
    <recommendedName>
        <fullName evidence="4">ATP-grasp domain-containing protein</fullName>
    </recommendedName>
</protein>
<evidence type="ECO:0000313" key="2">
    <source>
        <dbReference type="EMBL" id="PKK90054.1"/>
    </source>
</evidence>
<dbReference type="EMBL" id="PGXC01000008">
    <property type="protein sequence ID" value="PKK90054.1"/>
    <property type="molecule type" value="Genomic_DNA"/>
</dbReference>
<feature type="region of interest" description="Disordered" evidence="1">
    <location>
        <begin position="1"/>
        <end position="36"/>
    </location>
</feature>
<evidence type="ECO:0000256" key="1">
    <source>
        <dbReference type="SAM" id="MobiDB-lite"/>
    </source>
</evidence>
<evidence type="ECO:0008006" key="4">
    <source>
        <dbReference type="Google" id="ProtNLM"/>
    </source>
</evidence>
<name>A0A2N1PNZ4_9BACT</name>